<reference evidence="3" key="1">
    <citation type="journal article" date="2019" name="Int. J. Syst. Evol. Microbiol.">
        <title>The Global Catalogue of Microorganisms (GCM) 10K type strain sequencing project: providing services to taxonomists for standard genome sequencing and annotation.</title>
        <authorList>
            <consortium name="The Broad Institute Genomics Platform"/>
            <consortium name="The Broad Institute Genome Sequencing Center for Infectious Disease"/>
            <person name="Wu L."/>
            <person name="Ma J."/>
        </authorList>
    </citation>
    <scope>NUCLEOTIDE SEQUENCE [LARGE SCALE GENOMIC DNA]</scope>
    <source>
        <strain evidence="3">JCM 4788</strain>
    </source>
</reference>
<proteinExistence type="predicted"/>
<accession>A0ABP3IR18</accession>
<sequence length="102" mass="10560">MIGRGGTRPGALGLACTALAGPRFRSAGPDSGGYGFLRKDGRTVGAIGPLTEKGASPAWTEHGGRVRSAPFDVFEDDPGDTRAALREPRSSDCSSAGRRLFP</sequence>
<keyword evidence="3" id="KW-1185">Reference proteome</keyword>
<feature type="region of interest" description="Disordered" evidence="1">
    <location>
        <begin position="47"/>
        <end position="102"/>
    </location>
</feature>
<organism evidence="2 3">
    <name type="scientific">Streptomyces luteireticuli</name>
    <dbReference type="NCBI Taxonomy" id="173858"/>
    <lineage>
        <taxon>Bacteria</taxon>
        <taxon>Bacillati</taxon>
        <taxon>Actinomycetota</taxon>
        <taxon>Actinomycetes</taxon>
        <taxon>Kitasatosporales</taxon>
        <taxon>Streptomycetaceae</taxon>
        <taxon>Streptomyces</taxon>
    </lineage>
</organism>
<evidence type="ECO:0000313" key="3">
    <source>
        <dbReference type="Proteomes" id="UP001500879"/>
    </source>
</evidence>
<feature type="compositionally biased region" description="Basic and acidic residues" evidence="1">
    <location>
        <begin position="79"/>
        <end position="90"/>
    </location>
</feature>
<gene>
    <name evidence="2" type="ORF">GCM10010357_44530</name>
</gene>
<dbReference type="EMBL" id="BAAABX010000048">
    <property type="protein sequence ID" value="GAA0418289.1"/>
    <property type="molecule type" value="Genomic_DNA"/>
</dbReference>
<comment type="caution">
    <text evidence="2">The sequence shown here is derived from an EMBL/GenBank/DDBJ whole genome shotgun (WGS) entry which is preliminary data.</text>
</comment>
<name>A0ABP3IR18_9ACTN</name>
<evidence type="ECO:0000313" key="2">
    <source>
        <dbReference type="EMBL" id="GAA0418289.1"/>
    </source>
</evidence>
<evidence type="ECO:0000256" key="1">
    <source>
        <dbReference type="SAM" id="MobiDB-lite"/>
    </source>
</evidence>
<protein>
    <submittedName>
        <fullName evidence="2">Uncharacterized protein</fullName>
    </submittedName>
</protein>
<dbReference type="Proteomes" id="UP001500879">
    <property type="component" value="Unassembled WGS sequence"/>
</dbReference>